<accession>A0ABM8HUS9</accession>
<reference evidence="4 5" key="2">
    <citation type="journal article" date="2021" name="Int. J. Syst. Evol. Microbiol.">
        <title>Isolation and Polyphasic Characterization of Desulfuromonas versatilis sp. Nov., an Electrogenic Bacteria Capable of Versatile Metabolism Isolated from a Graphene Oxide-Reducing Enrichment Culture.</title>
        <authorList>
            <person name="Xie L."/>
            <person name="Yoshida N."/>
            <person name="Ishii S."/>
            <person name="Meng L."/>
        </authorList>
    </citation>
    <scope>NUCLEOTIDE SEQUENCE [LARGE SCALE GENOMIC DNA]</scope>
    <source>
        <strain evidence="4 5">NIT-T3</strain>
    </source>
</reference>
<reference evidence="4 5" key="1">
    <citation type="journal article" date="2016" name="C (Basel)">
        <title>Selective Growth of and Electricity Production by Marine Exoelectrogenic Bacteria in Self-Aggregated Hydrogel of Microbially Reduced Graphene Oxide.</title>
        <authorList>
            <person name="Yoshida N."/>
            <person name="Goto Y."/>
            <person name="Miyata Y."/>
        </authorList>
    </citation>
    <scope>NUCLEOTIDE SEQUENCE [LARGE SCALE GENOMIC DNA]</scope>
    <source>
        <strain evidence="4 5">NIT-T3</strain>
    </source>
</reference>
<evidence type="ECO:0000256" key="2">
    <source>
        <dbReference type="ARBA" id="ARBA00022726"/>
    </source>
</evidence>
<keyword evidence="5" id="KW-1185">Reference proteome</keyword>
<evidence type="ECO:0000259" key="3">
    <source>
        <dbReference type="Pfam" id="PF00156"/>
    </source>
</evidence>
<dbReference type="EMBL" id="AP024355">
    <property type="protein sequence ID" value="BCR04468.1"/>
    <property type="molecule type" value="Genomic_DNA"/>
</dbReference>
<dbReference type="SUPFAM" id="SSF53271">
    <property type="entry name" value="PRTase-like"/>
    <property type="match status" value="1"/>
</dbReference>
<dbReference type="Pfam" id="PF00156">
    <property type="entry name" value="Pribosyltran"/>
    <property type="match status" value="1"/>
</dbReference>
<evidence type="ECO:0000313" key="4">
    <source>
        <dbReference type="EMBL" id="BCR04468.1"/>
    </source>
</evidence>
<dbReference type="GO" id="GO:0016757">
    <property type="term" value="F:glycosyltransferase activity"/>
    <property type="evidence" value="ECO:0007669"/>
    <property type="project" value="UniProtKB-KW"/>
</dbReference>
<proteinExistence type="predicted"/>
<dbReference type="Gene3D" id="3.40.50.2020">
    <property type="match status" value="1"/>
</dbReference>
<name>A0ABM8HUS9_9BACT</name>
<dbReference type="InterPro" id="IPR029057">
    <property type="entry name" value="PRTase-like"/>
</dbReference>
<dbReference type="Proteomes" id="UP001319827">
    <property type="component" value="Chromosome"/>
</dbReference>
<dbReference type="PANTHER" id="PTHR43864">
    <property type="entry name" value="HYPOXANTHINE/GUANINE PHOSPHORIBOSYLTRANSFERASE"/>
    <property type="match status" value="1"/>
</dbReference>
<dbReference type="InterPro" id="IPR000836">
    <property type="entry name" value="PRTase_dom"/>
</dbReference>
<feature type="domain" description="Phosphoribosyltransferase" evidence="3">
    <location>
        <begin position="50"/>
        <end position="162"/>
    </location>
</feature>
<organism evidence="4 5">
    <name type="scientific">Desulfuromonas versatilis</name>
    <dbReference type="NCBI Taxonomy" id="2802975"/>
    <lineage>
        <taxon>Bacteria</taxon>
        <taxon>Pseudomonadati</taxon>
        <taxon>Thermodesulfobacteriota</taxon>
        <taxon>Desulfuromonadia</taxon>
        <taxon>Desulfuromonadales</taxon>
        <taxon>Desulfuromonadaceae</taxon>
        <taxon>Desulfuromonas</taxon>
    </lineage>
</organism>
<keyword evidence="2" id="KW-0660">Purine salvage</keyword>
<keyword evidence="4" id="KW-0328">Glycosyltransferase</keyword>
<dbReference type="CDD" id="cd06223">
    <property type="entry name" value="PRTases_typeI"/>
    <property type="match status" value="1"/>
</dbReference>
<dbReference type="PANTHER" id="PTHR43864:SF1">
    <property type="entry name" value="XANTHINE PHOSPHORIBOSYLTRANSFERASE"/>
    <property type="match status" value="1"/>
</dbReference>
<evidence type="ECO:0000313" key="5">
    <source>
        <dbReference type="Proteomes" id="UP001319827"/>
    </source>
</evidence>
<sequence length="180" mass="19576">MNQAAAALLERIRREGAVKGQVIKVDRFLNHMVDPLLMEGLGEELAGRFAGQQIDKVLTAETSGIMIAQVIAHRLGVPFIYAKKKRPLTMGEFYAAASYSFTKQESTTLHVSREVLGAGERVLFADDFFAQGSTLKAIEQIVEQAGATLVGSAVIINKSERRDIAAVLTMDELRPLGESA</sequence>
<dbReference type="RefSeq" id="WP_221251928.1">
    <property type="nucleotide sequence ID" value="NZ_AP024355.1"/>
</dbReference>
<keyword evidence="1" id="KW-0808">Transferase</keyword>
<evidence type="ECO:0000256" key="1">
    <source>
        <dbReference type="ARBA" id="ARBA00022679"/>
    </source>
</evidence>
<protein>
    <submittedName>
        <fullName evidence="4">Xanthine phosphoribosyltransferase</fullName>
    </submittedName>
</protein>
<dbReference type="InterPro" id="IPR050118">
    <property type="entry name" value="Pur/Pyrimidine_PRTase"/>
</dbReference>
<gene>
    <name evidence="4" type="primary">xpt</name>
    <name evidence="4" type="ORF">DESUT3_15370</name>
</gene>